<organism evidence="2 3">
    <name type="scientific">Pedobacter terrae</name>
    <dbReference type="NCBI Taxonomy" id="405671"/>
    <lineage>
        <taxon>Bacteria</taxon>
        <taxon>Pseudomonadati</taxon>
        <taxon>Bacteroidota</taxon>
        <taxon>Sphingobacteriia</taxon>
        <taxon>Sphingobacteriales</taxon>
        <taxon>Sphingobacteriaceae</taxon>
        <taxon>Pedobacter</taxon>
    </lineage>
</organism>
<protein>
    <submittedName>
        <fullName evidence="2">Uncharacterized protein</fullName>
    </submittedName>
</protein>
<sequence>MSALRRSAKDKPNSKPTFTGSYPLLLTVAN</sequence>
<dbReference type="AlphaFoldDB" id="A0A1G8DNQ0"/>
<evidence type="ECO:0000256" key="1">
    <source>
        <dbReference type="SAM" id="MobiDB-lite"/>
    </source>
</evidence>
<reference evidence="3" key="1">
    <citation type="submission" date="2016-10" db="EMBL/GenBank/DDBJ databases">
        <authorList>
            <person name="Varghese N."/>
            <person name="Submissions S."/>
        </authorList>
    </citation>
    <scope>NUCLEOTIDE SEQUENCE [LARGE SCALE GENOMIC DNA]</scope>
    <source>
        <strain evidence="3">DSM 17933</strain>
    </source>
</reference>
<evidence type="ECO:0000313" key="3">
    <source>
        <dbReference type="Proteomes" id="UP000199643"/>
    </source>
</evidence>
<keyword evidence="3" id="KW-1185">Reference proteome</keyword>
<dbReference type="Proteomes" id="UP000199643">
    <property type="component" value="Unassembled WGS sequence"/>
</dbReference>
<accession>A0A1G8DNQ0</accession>
<feature type="region of interest" description="Disordered" evidence="1">
    <location>
        <begin position="1"/>
        <end position="20"/>
    </location>
</feature>
<gene>
    <name evidence="2" type="ORF">SAMN05421827_13030</name>
</gene>
<dbReference type="EMBL" id="FNCH01000030">
    <property type="protein sequence ID" value="SDH59050.1"/>
    <property type="molecule type" value="Genomic_DNA"/>
</dbReference>
<evidence type="ECO:0000313" key="2">
    <source>
        <dbReference type="EMBL" id="SDH59050.1"/>
    </source>
</evidence>
<name>A0A1G8DNQ0_9SPHI</name>
<proteinExistence type="predicted"/>